<name>A0A4Y8WAX8_9VIBR</name>
<proteinExistence type="predicted"/>
<keyword evidence="2" id="KW-1185">Reference proteome</keyword>
<reference evidence="1 2" key="1">
    <citation type="submission" date="2019-01" db="EMBL/GenBank/DDBJ databases">
        <title>Vibrio BEI176 sp. nov, a marine bacterium isolated from China: eastern marignal seas.</title>
        <authorList>
            <person name="Li B."/>
        </authorList>
    </citation>
    <scope>NUCLEOTIDE SEQUENCE [LARGE SCALE GENOMIC DNA]</scope>
    <source>
        <strain evidence="1 2">BEI176</strain>
    </source>
</reference>
<protein>
    <submittedName>
        <fullName evidence="1">Uncharacterized protein</fullName>
    </submittedName>
</protein>
<dbReference type="RefSeq" id="WP_134836807.1">
    <property type="nucleotide sequence ID" value="NZ_SATR01000035.1"/>
</dbReference>
<gene>
    <name evidence="1" type="ORF">ELS82_18590</name>
</gene>
<dbReference type="AlphaFoldDB" id="A0A4Y8WAX8"/>
<organism evidence="1 2">
    <name type="scientific">Vibrio ouci</name>
    <dbReference type="NCBI Taxonomy" id="2499078"/>
    <lineage>
        <taxon>Bacteria</taxon>
        <taxon>Pseudomonadati</taxon>
        <taxon>Pseudomonadota</taxon>
        <taxon>Gammaproteobacteria</taxon>
        <taxon>Vibrionales</taxon>
        <taxon>Vibrionaceae</taxon>
        <taxon>Vibrio</taxon>
    </lineage>
</organism>
<dbReference type="Proteomes" id="UP000297753">
    <property type="component" value="Unassembled WGS sequence"/>
</dbReference>
<evidence type="ECO:0000313" key="2">
    <source>
        <dbReference type="Proteomes" id="UP000297753"/>
    </source>
</evidence>
<accession>A0A4Y8WAX8</accession>
<dbReference type="EMBL" id="SATR01000035">
    <property type="protein sequence ID" value="TFH90090.1"/>
    <property type="molecule type" value="Genomic_DNA"/>
</dbReference>
<sequence length="360" mass="40402">MNKKDYYRSLEQVKKILLMESDPFIKHIHTFASIHGVVSSIGYSAFKVTDHSHAANNNGPDAERRKVEQAISSAKQKDGKETHIFELITSHQSLKSQLERFQQIVGENSTLFEMADLYLTLLERYSEMYNSYVKGYSPQTAYSLAFIANDLIRATDNMVLVIDVVLGSYKEHSIELPDGSEQLEIYLSNVPSVAAFAKKLTALNVVYSEVSLLLGYSNVDFPLTIDHIENGSLLTRLVGGGLGLTIVSSIFNVVAPIYIEKYLDEGKVVELCSIENTANLDAMFSLSEKLEENGVKVDDIQDNIAKCLRKITKATDELFNDQPIIEVNDKVYRLDKGLQDKLLEHSRQKLLGLNNLNQEV</sequence>
<evidence type="ECO:0000313" key="1">
    <source>
        <dbReference type="EMBL" id="TFH90090.1"/>
    </source>
</evidence>
<comment type="caution">
    <text evidence="1">The sequence shown here is derived from an EMBL/GenBank/DDBJ whole genome shotgun (WGS) entry which is preliminary data.</text>
</comment>